<name>Q9DF74_TORMA</name>
<dbReference type="GO" id="GO:0075523">
    <property type="term" value="P:viral translational frameshifting"/>
    <property type="evidence" value="ECO:0007669"/>
    <property type="project" value="UniProtKB-KW"/>
</dbReference>
<keyword evidence="2" id="KW-0688">Ribosomal frameshifting</keyword>
<dbReference type="Gene3D" id="3.40.630.60">
    <property type="match status" value="1"/>
</dbReference>
<dbReference type="InterPro" id="IPR038581">
    <property type="entry name" value="ODC_AZ_sf"/>
</dbReference>
<proteinExistence type="evidence at transcript level"/>
<dbReference type="PANTHER" id="PTHR10279">
    <property type="entry name" value="ORNITHINE DECARBOXYLASE ANTIZYME"/>
    <property type="match status" value="1"/>
</dbReference>
<gene>
    <name evidence="3" type="primary">antizyme</name>
</gene>
<comment type="similarity">
    <text evidence="1">Belongs to the ODC antizyme family.</text>
</comment>
<dbReference type="AlphaFoldDB" id="Q9DF74"/>
<dbReference type="GO" id="GO:0045732">
    <property type="term" value="P:positive regulation of protein catabolic process"/>
    <property type="evidence" value="ECO:0007669"/>
    <property type="project" value="TreeGrafter"/>
</dbReference>
<dbReference type="InterPro" id="IPR002993">
    <property type="entry name" value="ODC_AZ"/>
</dbReference>
<dbReference type="GO" id="GO:0005634">
    <property type="term" value="C:nucleus"/>
    <property type="evidence" value="ECO:0007669"/>
    <property type="project" value="TreeGrafter"/>
</dbReference>
<evidence type="ECO:0000256" key="1">
    <source>
        <dbReference type="ARBA" id="ARBA00008796"/>
    </source>
</evidence>
<dbReference type="GO" id="GO:0005737">
    <property type="term" value="C:cytoplasm"/>
    <property type="evidence" value="ECO:0007669"/>
    <property type="project" value="TreeGrafter"/>
</dbReference>
<protein>
    <submittedName>
        <fullName evidence="3">Ornithine decarboxylase antizyme</fullName>
    </submittedName>
</protein>
<dbReference type="EMBL" id="AF291576">
    <property type="protein sequence ID" value="AAG16236.1"/>
    <property type="molecule type" value="mRNA"/>
</dbReference>
<organism evidence="3">
    <name type="scientific">Torpedo marmorata</name>
    <name type="common">Marbled electric ray</name>
    <dbReference type="NCBI Taxonomy" id="7788"/>
    <lineage>
        <taxon>Eukaryota</taxon>
        <taxon>Metazoa</taxon>
        <taxon>Chordata</taxon>
        <taxon>Craniata</taxon>
        <taxon>Vertebrata</taxon>
        <taxon>Chondrichthyes</taxon>
        <taxon>Elasmobranchii</taxon>
        <taxon>Batoidea</taxon>
        <taxon>Torpediniformes</taxon>
        <taxon>Torpedinidae</taxon>
        <taxon>Torpedo</taxon>
    </lineage>
</organism>
<sequence length="211" mass="23682">MVRSSVERILNSHNFGKERGQSLVRMISGQESNPLCGTSQQQYCRHLGPGPLWCSDAPHPSVKIPGGRGNGRDHTLAALLHADEKLTVTQELPANGKQHVIRFQYKLTDSKVSKWNAFFSNNGLFVEIPDGILAEGSKEGLTVLLEFAEEKLKVEYVFVYFYKNREDRAILLRTFSFMGFEIVRPGHPSVPAQPGVLFMVYSIDQSLSEEE</sequence>
<dbReference type="PANTHER" id="PTHR10279:SF6">
    <property type="entry name" value="ORNITHINE DECARBOXYLASE ANTIZYME 2"/>
    <property type="match status" value="1"/>
</dbReference>
<dbReference type="PROSITE" id="PS01337">
    <property type="entry name" value="ODC_AZ"/>
    <property type="match status" value="1"/>
</dbReference>
<reference evidence="3" key="1">
    <citation type="journal article" date="2000" name="Nucleic Acids Res.">
        <title>Antizyme expression: a subversion of triplet decoding, which is remarkably conserved by evolution, is a sensor for an autoregulatory circuit.</title>
        <authorList>
            <person name="Ivanov I.P."/>
            <person name="Gesteland R.F."/>
            <person name="Atkins J.F."/>
        </authorList>
    </citation>
    <scope>NUCLEOTIDE SEQUENCE</scope>
</reference>
<dbReference type="Pfam" id="PF02100">
    <property type="entry name" value="ODC_AZ"/>
    <property type="match status" value="1"/>
</dbReference>
<accession>Q9DF74</accession>
<dbReference type="GO" id="GO:0008073">
    <property type="term" value="F:ornithine decarboxylase inhibitor activity"/>
    <property type="evidence" value="ECO:0007669"/>
    <property type="project" value="InterPro"/>
</dbReference>
<evidence type="ECO:0000256" key="2">
    <source>
        <dbReference type="ARBA" id="ARBA00022758"/>
    </source>
</evidence>
<evidence type="ECO:0000313" key="3">
    <source>
        <dbReference type="EMBL" id="AAG16236.1"/>
    </source>
</evidence>
<dbReference type="SUPFAM" id="SSF55729">
    <property type="entry name" value="Acyl-CoA N-acyltransferases (Nat)"/>
    <property type="match status" value="1"/>
</dbReference>
<dbReference type="FunFam" id="3.40.630.60:FF:000001">
    <property type="entry name" value="Ornithine decarboxylase antizyme 1"/>
    <property type="match status" value="1"/>
</dbReference>
<dbReference type="InterPro" id="IPR016181">
    <property type="entry name" value="Acyl_CoA_acyltransferase"/>
</dbReference>